<dbReference type="EMBL" id="SRYD01000005">
    <property type="protein sequence ID" value="TGY76115.1"/>
    <property type="molecule type" value="Genomic_DNA"/>
</dbReference>
<keyword evidence="1" id="KW-0732">Signal</keyword>
<gene>
    <name evidence="2" type="ORF">E5333_01960</name>
</gene>
<name>A0A4S2G2G9_9BACT</name>
<dbReference type="Gene3D" id="2.40.160.60">
    <property type="entry name" value="Outer membrane protein transport protein (OMPP1/FadL/TodX)"/>
    <property type="match status" value="1"/>
</dbReference>
<feature type="chain" id="PRO_5030099781" description="Aromatic hydrocarbon degradation protein" evidence="1">
    <location>
        <begin position="26"/>
        <end position="422"/>
    </location>
</feature>
<evidence type="ECO:0000313" key="2">
    <source>
        <dbReference type="EMBL" id="TGY76115.1"/>
    </source>
</evidence>
<dbReference type="PROSITE" id="PS51257">
    <property type="entry name" value="PROKAR_LIPOPROTEIN"/>
    <property type="match status" value="1"/>
</dbReference>
<reference evidence="2 3" key="1">
    <citation type="submission" date="2019-04" db="EMBL/GenBank/DDBJ databases">
        <title>Microbes associate with the intestines of laboratory mice.</title>
        <authorList>
            <person name="Navarre W."/>
            <person name="Wong E."/>
            <person name="Huang K."/>
            <person name="Tropini C."/>
            <person name="Ng K."/>
            <person name="Yu B."/>
        </authorList>
    </citation>
    <scope>NUCLEOTIDE SEQUENCE [LARGE SCALE GENOMIC DNA]</scope>
    <source>
        <strain evidence="2 3">NM06_A21</strain>
    </source>
</reference>
<evidence type="ECO:0000256" key="1">
    <source>
        <dbReference type="SAM" id="SignalP"/>
    </source>
</evidence>
<feature type="signal peptide" evidence="1">
    <location>
        <begin position="1"/>
        <end position="25"/>
    </location>
</feature>
<protein>
    <recommendedName>
        <fullName evidence="4">Aromatic hydrocarbon degradation protein</fullName>
    </recommendedName>
</protein>
<dbReference type="RefSeq" id="WP_128712322.1">
    <property type="nucleotide sequence ID" value="NZ_CALDAO010000024.1"/>
</dbReference>
<dbReference type="Proteomes" id="UP000306630">
    <property type="component" value="Unassembled WGS sequence"/>
</dbReference>
<sequence length="422" mass="46733">MNLRKSIITAAMSAACLLPSLCASAQEGMTPYSKYGYGILNDQATSAQRSMGGVGYAMASGRQVNVMNPASYAAIDSITFLFDMGITMSKLWSSETDTQGARHNEQEFGGGLNYVTMQFPVAKNMGMALGLVPFSSVGYSFSNSISNGSEARSGEGGLNWLFAGYSIRPVKGLSAGVNFGYLFGTVINDTYVYTNNGSQTLFETQVEVRDYHLQFGIQYGYDINRDNRVTAGLTFSPGKTLLGHAWGLNYDMTQTSNKADTVGYTSLRHKYTLPAVWGAGINWQWREKLMAEVDFTYSPWTDAKFPDIDSEKQTLEFSDRWKLAVGAQYTPKSRGSYLQRVTYRGGGFYENSYIKVLGNTIKEYGASIGLGLPAPAGKTLINFGVEWRHRQASPNSLIKEDYINITLGINFNERWFYKNKIR</sequence>
<accession>A0A4S2G2G9</accession>
<comment type="caution">
    <text evidence="2">The sequence shown here is derived from an EMBL/GenBank/DDBJ whole genome shotgun (WGS) entry which is preliminary data.</text>
</comment>
<dbReference type="SUPFAM" id="SSF56935">
    <property type="entry name" value="Porins"/>
    <property type="match status" value="1"/>
</dbReference>
<organism evidence="2 3">
    <name type="scientific">Muribaculum intestinale</name>
    <dbReference type="NCBI Taxonomy" id="1796646"/>
    <lineage>
        <taxon>Bacteria</taxon>
        <taxon>Pseudomonadati</taxon>
        <taxon>Bacteroidota</taxon>
        <taxon>Bacteroidia</taxon>
        <taxon>Bacteroidales</taxon>
        <taxon>Muribaculaceae</taxon>
        <taxon>Muribaculum</taxon>
    </lineage>
</organism>
<evidence type="ECO:0008006" key="4">
    <source>
        <dbReference type="Google" id="ProtNLM"/>
    </source>
</evidence>
<dbReference type="AlphaFoldDB" id="A0A4S2G2G9"/>
<proteinExistence type="predicted"/>
<evidence type="ECO:0000313" key="3">
    <source>
        <dbReference type="Proteomes" id="UP000306630"/>
    </source>
</evidence>